<proteinExistence type="predicted"/>
<reference evidence="3" key="1">
    <citation type="submission" date="2018-02" db="EMBL/GenBank/DDBJ databases">
        <authorList>
            <person name="Moore K."/>
            <person name="Momper L."/>
        </authorList>
    </citation>
    <scope>NUCLEOTIDE SEQUENCE [LARGE SCALE GENOMIC DNA]</scope>
    <source>
        <strain evidence="3">ULC18</strain>
    </source>
</reference>
<keyword evidence="3" id="KW-1185">Reference proteome</keyword>
<name>A0A2T1DWV7_9CYAN</name>
<gene>
    <name evidence="2" type="ORF">C7B82_24830</name>
</gene>
<dbReference type="OrthoDB" id="443538at2"/>
<accession>A0A2T1DWV7</accession>
<protein>
    <recommendedName>
        <fullName evidence="1">Probable transposase IS891/IS1136/IS1341 domain-containing protein</fullName>
    </recommendedName>
</protein>
<feature type="domain" description="Probable transposase IS891/IS1136/IS1341" evidence="1">
    <location>
        <begin position="176"/>
        <end position="279"/>
    </location>
</feature>
<reference evidence="2 3" key="2">
    <citation type="submission" date="2018-03" db="EMBL/GenBank/DDBJ databases">
        <title>The ancient ancestry and fast evolution of plastids.</title>
        <authorList>
            <person name="Moore K.R."/>
            <person name="Magnabosco C."/>
            <person name="Momper L."/>
            <person name="Gold D.A."/>
            <person name="Bosak T."/>
            <person name="Fournier G.P."/>
        </authorList>
    </citation>
    <scope>NUCLEOTIDE SEQUENCE [LARGE SCALE GENOMIC DNA]</scope>
    <source>
        <strain evidence="2 3">ULC18</strain>
    </source>
</reference>
<evidence type="ECO:0000259" key="1">
    <source>
        <dbReference type="Pfam" id="PF01385"/>
    </source>
</evidence>
<dbReference type="InterPro" id="IPR001959">
    <property type="entry name" value="Transposase"/>
</dbReference>
<evidence type="ECO:0000313" key="2">
    <source>
        <dbReference type="EMBL" id="PSB24988.1"/>
    </source>
</evidence>
<dbReference type="EMBL" id="PVWK01000135">
    <property type="protein sequence ID" value="PSB24988.1"/>
    <property type="molecule type" value="Genomic_DNA"/>
</dbReference>
<dbReference type="Pfam" id="PF01385">
    <property type="entry name" value="OrfB_IS605"/>
    <property type="match status" value="1"/>
</dbReference>
<organism evidence="2 3">
    <name type="scientific">Stenomitos frigidus ULC18</name>
    <dbReference type="NCBI Taxonomy" id="2107698"/>
    <lineage>
        <taxon>Bacteria</taxon>
        <taxon>Bacillati</taxon>
        <taxon>Cyanobacteriota</taxon>
        <taxon>Cyanophyceae</taxon>
        <taxon>Leptolyngbyales</taxon>
        <taxon>Leptolyngbyaceae</taxon>
        <taxon>Stenomitos</taxon>
    </lineage>
</organism>
<dbReference type="NCBIfam" id="NF040570">
    <property type="entry name" value="guided_TnpB"/>
    <property type="match status" value="1"/>
</dbReference>
<sequence length="338" mass="38209">MIWYYCPLTCPVVKHGVLSAGLTKISKKQLQWGSASDVQSKRTTELRAENPYYSQINADVLQGNLAKLDKAYTGFFKHQRGFPAFRKVSNFKSFQYKPGVAKLIINRDGKRYKRTGERKPCYSRVYLPSIGTIRFLDSREIPETAAQRTITVKKEADGWYISVLLELAEELLDLKVDIQSSVGIDVGINKLVSLSDGSFIENPKFATNKATRRRLRIRQRRVNRKVKGSRNRAKAGLLVAKLHKQIRDHRDGYQWQAASKIVKTADVVVREDLNIKGMKARCKPKRSQGRFLPNGQAAKRGLNRAISDAAWGGLFDKIAWLGQKAGKPVLAENPQYTS</sequence>
<dbReference type="Proteomes" id="UP000239576">
    <property type="component" value="Unassembled WGS sequence"/>
</dbReference>
<dbReference type="AlphaFoldDB" id="A0A2T1DWV7"/>
<evidence type="ECO:0000313" key="3">
    <source>
        <dbReference type="Proteomes" id="UP000239576"/>
    </source>
</evidence>
<comment type="caution">
    <text evidence="2">The sequence shown here is derived from an EMBL/GenBank/DDBJ whole genome shotgun (WGS) entry which is preliminary data.</text>
</comment>